<gene>
    <name evidence="2" type="ORF">DB43_AS00140</name>
</gene>
<name>A0A0C1EHQ6_9BACT</name>
<sequence length="107" mass="11874">MKKLLAAFILGALLFCSIVDNLLASEKNLNTSNKIYIQPQEALTTLSGLFVNIDGVQHPVSSIHCDSEGIYIFKPLDCWCDNGHSTVCFFCEGCSVWYCPYRCGCPE</sequence>
<feature type="signal peptide" evidence="1">
    <location>
        <begin position="1"/>
        <end position="24"/>
    </location>
</feature>
<organism evidence="2 3">
    <name type="scientific">Parachlamydia acanthamoebae</name>
    <dbReference type="NCBI Taxonomy" id="83552"/>
    <lineage>
        <taxon>Bacteria</taxon>
        <taxon>Pseudomonadati</taxon>
        <taxon>Chlamydiota</taxon>
        <taxon>Chlamydiia</taxon>
        <taxon>Parachlamydiales</taxon>
        <taxon>Parachlamydiaceae</taxon>
        <taxon>Parachlamydia</taxon>
    </lineage>
</organism>
<dbReference type="AlphaFoldDB" id="A0A0C1EHQ6"/>
<dbReference type="PATRIC" id="fig|83552.4.peg.2718"/>
<dbReference type="EMBL" id="JSAM01000129">
    <property type="protein sequence ID" value="KIA76144.1"/>
    <property type="molecule type" value="Genomic_DNA"/>
</dbReference>
<dbReference type="Proteomes" id="UP000031307">
    <property type="component" value="Unassembled WGS sequence"/>
</dbReference>
<proteinExistence type="predicted"/>
<accession>A0A0C1EHQ6</accession>
<evidence type="ECO:0000313" key="3">
    <source>
        <dbReference type="Proteomes" id="UP000031307"/>
    </source>
</evidence>
<protein>
    <submittedName>
        <fullName evidence="2">Uncharacterized protein</fullName>
    </submittedName>
</protein>
<reference evidence="2 3" key="1">
    <citation type="journal article" date="2014" name="Mol. Biol. Evol.">
        <title>Massive expansion of Ubiquitination-related gene families within the Chlamydiae.</title>
        <authorList>
            <person name="Domman D."/>
            <person name="Collingro A."/>
            <person name="Lagkouvardos I."/>
            <person name="Gehre L."/>
            <person name="Weinmaier T."/>
            <person name="Rattei T."/>
            <person name="Subtil A."/>
            <person name="Horn M."/>
        </authorList>
    </citation>
    <scope>NUCLEOTIDE SEQUENCE [LARGE SCALE GENOMIC DNA]</scope>
    <source>
        <strain evidence="2 3">OEW1</strain>
    </source>
</reference>
<evidence type="ECO:0000313" key="2">
    <source>
        <dbReference type="EMBL" id="KIA76144.1"/>
    </source>
</evidence>
<feature type="chain" id="PRO_5002131606" evidence="1">
    <location>
        <begin position="25"/>
        <end position="107"/>
    </location>
</feature>
<comment type="caution">
    <text evidence="2">The sequence shown here is derived from an EMBL/GenBank/DDBJ whole genome shotgun (WGS) entry which is preliminary data.</text>
</comment>
<dbReference type="RefSeq" id="WP_039378391.1">
    <property type="nucleotide sequence ID" value="NZ_JSAM01000129.1"/>
</dbReference>
<evidence type="ECO:0000256" key="1">
    <source>
        <dbReference type="SAM" id="SignalP"/>
    </source>
</evidence>
<keyword evidence="1" id="KW-0732">Signal</keyword>